<name>A0A1H0J3H0_9PSEU</name>
<evidence type="ECO:0000313" key="3">
    <source>
        <dbReference type="Proteomes" id="UP000199691"/>
    </source>
</evidence>
<proteinExistence type="predicted"/>
<dbReference type="InterPro" id="IPR036291">
    <property type="entry name" value="NAD(P)-bd_dom_sf"/>
</dbReference>
<dbReference type="InterPro" id="IPR016040">
    <property type="entry name" value="NAD(P)-bd_dom"/>
</dbReference>
<dbReference type="AlphaFoldDB" id="A0A1H0J3H0"/>
<organism evidence="2 3">
    <name type="scientific">Lentzea jiangxiensis</name>
    <dbReference type="NCBI Taxonomy" id="641025"/>
    <lineage>
        <taxon>Bacteria</taxon>
        <taxon>Bacillati</taxon>
        <taxon>Actinomycetota</taxon>
        <taxon>Actinomycetes</taxon>
        <taxon>Pseudonocardiales</taxon>
        <taxon>Pseudonocardiaceae</taxon>
        <taxon>Lentzea</taxon>
    </lineage>
</organism>
<sequence>MPRVLITGVRGKTGVPLAALLAARPGVEVLGGSSNPSSVTLGGVVPTAFSWDDPGGWDAAVEGVDAVFLVRPDRPDAPELISSLLTRIPTTTRIVLLSERDVDSFEPGDWSVRAESAVRESGHPWTFLRPSWFMQVLTDDRFYRGEITEHGRLPFAGAGASLAWIDARDIAAVAECALLDEGHDGRVYELTGPESLTLPQTAAVLTEALGRPIAHEEVTADEAVSGLEGFEREEFVWTLDRVSDGVFADVTDVVEKVTGRPARTLAAFAADHRADLTP</sequence>
<reference evidence="3" key="1">
    <citation type="submission" date="2016-10" db="EMBL/GenBank/DDBJ databases">
        <authorList>
            <person name="Varghese N."/>
            <person name="Submissions S."/>
        </authorList>
    </citation>
    <scope>NUCLEOTIDE SEQUENCE [LARGE SCALE GENOMIC DNA]</scope>
    <source>
        <strain evidence="3">CGMCC 4.6609</strain>
    </source>
</reference>
<dbReference type="SUPFAM" id="SSF51735">
    <property type="entry name" value="NAD(P)-binding Rossmann-fold domains"/>
    <property type="match status" value="1"/>
</dbReference>
<accession>A0A1H0J3H0</accession>
<dbReference type="STRING" id="641025.SAMN05421507_102354"/>
<dbReference type="EMBL" id="FNIX01000002">
    <property type="protein sequence ID" value="SDO38297.1"/>
    <property type="molecule type" value="Genomic_DNA"/>
</dbReference>
<dbReference type="Proteomes" id="UP000199691">
    <property type="component" value="Unassembled WGS sequence"/>
</dbReference>
<feature type="domain" description="NAD(P)-binding" evidence="1">
    <location>
        <begin position="8"/>
        <end position="151"/>
    </location>
</feature>
<gene>
    <name evidence="2" type="ORF">SAMN05421507_102354</name>
</gene>
<dbReference type="Gene3D" id="3.90.25.10">
    <property type="entry name" value="UDP-galactose 4-epimerase, domain 1"/>
    <property type="match status" value="1"/>
</dbReference>
<dbReference type="PANTHER" id="PTHR43162">
    <property type="match status" value="1"/>
</dbReference>
<evidence type="ECO:0000313" key="2">
    <source>
        <dbReference type="EMBL" id="SDO38297.1"/>
    </source>
</evidence>
<dbReference type="InterPro" id="IPR051604">
    <property type="entry name" value="Ergot_Alk_Oxidoreductase"/>
</dbReference>
<dbReference type="Pfam" id="PF13460">
    <property type="entry name" value="NAD_binding_10"/>
    <property type="match status" value="1"/>
</dbReference>
<dbReference type="RefSeq" id="WP_090096366.1">
    <property type="nucleotide sequence ID" value="NZ_FNIX01000002.1"/>
</dbReference>
<protein>
    <submittedName>
        <fullName evidence="2">Uncharacterized conserved protein YbjT, contains NAD(P)-binding and DUF2867 domains</fullName>
    </submittedName>
</protein>
<keyword evidence="3" id="KW-1185">Reference proteome</keyword>
<dbReference type="OrthoDB" id="3250520at2"/>
<evidence type="ECO:0000259" key="1">
    <source>
        <dbReference type="Pfam" id="PF13460"/>
    </source>
</evidence>
<dbReference type="PANTHER" id="PTHR43162:SF1">
    <property type="entry name" value="PRESTALK A DIFFERENTIATION PROTEIN A"/>
    <property type="match status" value="1"/>
</dbReference>
<dbReference type="Gene3D" id="3.40.50.720">
    <property type="entry name" value="NAD(P)-binding Rossmann-like Domain"/>
    <property type="match status" value="1"/>
</dbReference>